<dbReference type="AlphaFoldDB" id="A0A8R7P2J5"/>
<reference evidence="2" key="1">
    <citation type="journal article" date="2013" name="Nature">
        <title>Draft genome of the wheat A-genome progenitor Triticum urartu.</title>
        <authorList>
            <person name="Ling H.Q."/>
            <person name="Zhao S."/>
            <person name="Liu D."/>
            <person name="Wang J."/>
            <person name="Sun H."/>
            <person name="Zhang C."/>
            <person name="Fan H."/>
            <person name="Li D."/>
            <person name="Dong L."/>
            <person name="Tao Y."/>
            <person name="Gao C."/>
            <person name="Wu H."/>
            <person name="Li Y."/>
            <person name="Cui Y."/>
            <person name="Guo X."/>
            <person name="Zheng S."/>
            <person name="Wang B."/>
            <person name="Yu K."/>
            <person name="Liang Q."/>
            <person name="Yang W."/>
            <person name="Lou X."/>
            <person name="Chen J."/>
            <person name="Feng M."/>
            <person name="Jian J."/>
            <person name="Zhang X."/>
            <person name="Luo G."/>
            <person name="Jiang Y."/>
            <person name="Liu J."/>
            <person name="Wang Z."/>
            <person name="Sha Y."/>
            <person name="Zhang B."/>
            <person name="Wu H."/>
            <person name="Tang D."/>
            <person name="Shen Q."/>
            <person name="Xue P."/>
            <person name="Zou S."/>
            <person name="Wang X."/>
            <person name="Liu X."/>
            <person name="Wang F."/>
            <person name="Yang Y."/>
            <person name="An X."/>
            <person name="Dong Z."/>
            <person name="Zhang K."/>
            <person name="Zhang X."/>
            <person name="Luo M.C."/>
            <person name="Dvorak J."/>
            <person name="Tong Y."/>
            <person name="Wang J."/>
            <person name="Yang H."/>
            <person name="Li Z."/>
            <person name="Wang D."/>
            <person name="Zhang A."/>
            <person name="Wang J."/>
        </authorList>
    </citation>
    <scope>NUCLEOTIDE SEQUENCE</scope>
    <source>
        <strain evidence="2">cv. G1812</strain>
    </source>
</reference>
<protein>
    <submittedName>
        <fullName evidence="1">Uncharacterized protein</fullName>
    </submittedName>
</protein>
<evidence type="ECO:0000313" key="1">
    <source>
        <dbReference type="EnsemblPlants" id="TuG1812G0100002542.01.T01.cds435539"/>
    </source>
</evidence>
<sequence length="43" mass="5020">MVGASPVIFHLHEQQYRCRQRGGEAKRWMWSTPSAAGMCRSRR</sequence>
<keyword evidence="2" id="KW-1185">Reference proteome</keyword>
<dbReference type="Gramene" id="TuG1812G0100002542.01.T01">
    <property type="protein sequence ID" value="TuG1812G0100002542.01.T01.cds435539"/>
    <property type="gene ID" value="TuG1812G0100002542.01"/>
</dbReference>
<accession>A0A8R7P2J5</accession>
<reference evidence="1" key="2">
    <citation type="submission" date="2018-03" db="EMBL/GenBank/DDBJ databases">
        <title>The Triticum urartu genome reveals the dynamic nature of wheat genome evolution.</title>
        <authorList>
            <person name="Ling H."/>
            <person name="Ma B."/>
            <person name="Shi X."/>
            <person name="Liu H."/>
            <person name="Dong L."/>
            <person name="Sun H."/>
            <person name="Cao Y."/>
            <person name="Gao Q."/>
            <person name="Zheng S."/>
            <person name="Li Y."/>
            <person name="Yu Y."/>
            <person name="Du H."/>
            <person name="Qi M."/>
            <person name="Li Y."/>
            <person name="Yu H."/>
            <person name="Cui Y."/>
            <person name="Wang N."/>
            <person name="Chen C."/>
            <person name="Wu H."/>
            <person name="Zhao Y."/>
            <person name="Zhang J."/>
            <person name="Li Y."/>
            <person name="Zhou W."/>
            <person name="Zhang B."/>
            <person name="Hu W."/>
            <person name="Eijk M."/>
            <person name="Tang J."/>
            <person name="Witsenboer H."/>
            <person name="Zhao S."/>
            <person name="Li Z."/>
            <person name="Zhang A."/>
            <person name="Wang D."/>
            <person name="Liang C."/>
        </authorList>
    </citation>
    <scope>NUCLEOTIDE SEQUENCE [LARGE SCALE GENOMIC DNA]</scope>
    <source>
        <strain evidence="1">cv. G1812</strain>
    </source>
</reference>
<reference evidence="1" key="3">
    <citation type="submission" date="2022-06" db="UniProtKB">
        <authorList>
            <consortium name="EnsemblPlants"/>
        </authorList>
    </citation>
    <scope>IDENTIFICATION</scope>
</reference>
<dbReference type="EnsemblPlants" id="TuG1812G0100002542.01.T01">
    <property type="protein sequence ID" value="TuG1812G0100002542.01.T01.cds435539"/>
    <property type="gene ID" value="TuG1812G0100002542.01"/>
</dbReference>
<name>A0A8R7P2J5_TRIUA</name>
<dbReference type="Proteomes" id="UP000015106">
    <property type="component" value="Chromosome 1"/>
</dbReference>
<proteinExistence type="predicted"/>
<evidence type="ECO:0000313" key="2">
    <source>
        <dbReference type="Proteomes" id="UP000015106"/>
    </source>
</evidence>
<organism evidence="1 2">
    <name type="scientific">Triticum urartu</name>
    <name type="common">Red wild einkorn</name>
    <name type="synonym">Crithodium urartu</name>
    <dbReference type="NCBI Taxonomy" id="4572"/>
    <lineage>
        <taxon>Eukaryota</taxon>
        <taxon>Viridiplantae</taxon>
        <taxon>Streptophyta</taxon>
        <taxon>Embryophyta</taxon>
        <taxon>Tracheophyta</taxon>
        <taxon>Spermatophyta</taxon>
        <taxon>Magnoliopsida</taxon>
        <taxon>Liliopsida</taxon>
        <taxon>Poales</taxon>
        <taxon>Poaceae</taxon>
        <taxon>BOP clade</taxon>
        <taxon>Pooideae</taxon>
        <taxon>Triticodae</taxon>
        <taxon>Triticeae</taxon>
        <taxon>Triticinae</taxon>
        <taxon>Triticum</taxon>
    </lineage>
</organism>